<dbReference type="RefSeq" id="WP_099513307.1">
    <property type="nucleotide sequence ID" value="NZ_CP016617.1"/>
</dbReference>
<protein>
    <submittedName>
        <fullName evidence="2">Ethyl tert-butyl ether degradation protein EthD</fullName>
    </submittedName>
</protein>
<geneLocation type="plasmid" evidence="2">
    <name>unnamed1</name>
</geneLocation>
<dbReference type="SUPFAM" id="SSF54909">
    <property type="entry name" value="Dimeric alpha+beta barrel"/>
    <property type="match status" value="1"/>
</dbReference>
<sequence length="103" mass="11800">MVVISALYPNEPGSSFNYDYYLHKHVPFVRERWRSMGLEDQRQMRGVSSLDGSPAPYQVIALLTFRTLEDFQNAVQAHGQEILDDIPNFTSVQPIVQITEDLT</sequence>
<reference evidence="2" key="1">
    <citation type="submission" date="2016-07" db="EMBL/GenBank/DDBJ databases">
        <title>Microvirga ossetica sp. nov. a new species of rhizobia isolated from root nodules of the legume species Vicia alpestris Steven originated from North Ossetia region in the Caucasus.</title>
        <authorList>
            <person name="Safronova V.I."/>
            <person name="Kuznetsova I.G."/>
            <person name="Sazanova A.L."/>
            <person name="Belimov A."/>
            <person name="Andronov E."/>
            <person name="Osledkin Y.S."/>
            <person name="Onishchuk O.P."/>
            <person name="Kurchak O.N."/>
            <person name="Shaposhnikov A.I."/>
            <person name="Willems A."/>
            <person name="Tikhonovich I.A."/>
        </authorList>
    </citation>
    <scope>NUCLEOTIDE SEQUENCE [LARGE SCALE GENOMIC DNA]</scope>
    <source>
        <strain evidence="2">V5/3M</strain>
        <plasmid evidence="2">unnamed1</plasmid>
    </source>
</reference>
<dbReference type="KEGG" id="moc:BB934_27785"/>
<name>A0A1B2EQD6_9HYPH</name>
<gene>
    <name evidence="2" type="ORF">BB934_27785</name>
</gene>
<dbReference type="AlphaFoldDB" id="A0A1B2EQD6"/>
<evidence type="ECO:0000259" key="1">
    <source>
        <dbReference type="Pfam" id="PF07110"/>
    </source>
</evidence>
<dbReference type="Pfam" id="PF07110">
    <property type="entry name" value="EthD"/>
    <property type="match status" value="1"/>
</dbReference>
<dbReference type="Gene3D" id="3.30.70.100">
    <property type="match status" value="1"/>
</dbReference>
<accession>A0A1B2EQD6</accession>
<dbReference type="InterPro" id="IPR009799">
    <property type="entry name" value="EthD_dom"/>
</dbReference>
<dbReference type="PANTHER" id="PTHR40260">
    <property type="entry name" value="BLR8190 PROTEIN"/>
    <property type="match status" value="1"/>
</dbReference>
<dbReference type="NCBIfam" id="TIGR02118">
    <property type="entry name" value="EthD family reductase"/>
    <property type="match status" value="1"/>
</dbReference>
<keyword evidence="2" id="KW-0614">Plasmid</keyword>
<evidence type="ECO:0000313" key="2">
    <source>
        <dbReference type="EMBL" id="ANY82160.1"/>
    </source>
</evidence>
<feature type="domain" description="EthD" evidence="1">
    <location>
        <begin position="18"/>
        <end position="91"/>
    </location>
</feature>
<proteinExistence type="predicted"/>
<dbReference type="GO" id="GO:0016491">
    <property type="term" value="F:oxidoreductase activity"/>
    <property type="evidence" value="ECO:0007669"/>
    <property type="project" value="InterPro"/>
</dbReference>
<dbReference type="OrthoDB" id="5343971at2"/>
<dbReference type="PANTHER" id="PTHR40260:SF2">
    <property type="entry name" value="BLR8190 PROTEIN"/>
    <property type="match status" value="1"/>
</dbReference>
<dbReference type="InterPro" id="IPR011008">
    <property type="entry name" value="Dimeric_a/b-barrel"/>
</dbReference>
<dbReference type="EMBL" id="CP016617">
    <property type="protein sequence ID" value="ANY82160.1"/>
    <property type="molecule type" value="Genomic_DNA"/>
</dbReference>
<organism evidence="2">
    <name type="scientific">Microvirga ossetica</name>
    <dbReference type="NCBI Taxonomy" id="1882682"/>
    <lineage>
        <taxon>Bacteria</taxon>
        <taxon>Pseudomonadati</taxon>
        <taxon>Pseudomonadota</taxon>
        <taxon>Alphaproteobacteria</taxon>
        <taxon>Hyphomicrobiales</taxon>
        <taxon>Methylobacteriaceae</taxon>
        <taxon>Microvirga</taxon>
    </lineage>
</organism>